<protein>
    <submittedName>
        <fullName evidence="1">Uncharacterized protein</fullName>
    </submittedName>
</protein>
<accession>A0A4C1SQZ2</accession>
<evidence type="ECO:0000313" key="1">
    <source>
        <dbReference type="EMBL" id="GBP04336.1"/>
    </source>
</evidence>
<organism evidence="1 2">
    <name type="scientific">Eumeta variegata</name>
    <name type="common">Bagworm moth</name>
    <name type="synonym">Eumeta japonica</name>
    <dbReference type="NCBI Taxonomy" id="151549"/>
    <lineage>
        <taxon>Eukaryota</taxon>
        <taxon>Metazoa</taxon>
        <taxon>Ecdysozoa</taxon>
        <taxon>Arthropoda</taxon>
        <taxon>Hexapoda</taxon>
        <taxon>Insecta</taxon>
        <taxon>Pterygota</taxon>
        <taxon>Neoptera</taxon>
        <taxon>Endopterygota</taxon>
        <taxon>Lepidoptera</taxon>
        <taxon>Glossata</taxon>
        <taxon>Ditrysia</taxon>
        <taxon>Tineoidea</taxon>
        <taxon>Psychidae</taxon>
        <taxon>Oiketicinae</taxon>
        <taxon>Eumeta</taxon>
    </lineage>
</organism>
<dbReference type="AlphaFoldDB" id="A0A4C1SQZ2"/>
<dbReference type="EMBL" id="BGZK01000013">
    <property type="protein sequence ID" value="GBP04336.1"/>
    <property type="molecule type" value="Genomic_DNA"/>
</dbReference>
<reference evidence="1 2" key="1">
    <citation type="journal article" date="2019" name="Commun. Biol.">
        <title>The bagworm genome reveals a unique fibroin gene that provides high tensile strength.</title>
        <authorList>
            <person name="Kono N."/>
            <person name="Nakamura H."/>
            <person name="Ohtoshi R."/>
            <person name="Tomita M."/>
            <person name="Numata K."/>
            <person name="Arakawa K."/>
        </authorList>
    </citation>
    <scope>NUCLEOTIDE SEQUENCE [LARGE SCALE GENOMIC DNA]</scope>
</reference>
<proteinExistence type="predicted"/>
<dbReference type="Proteomes" id="UP000299102">
    <property type="component" value="Unassembled WGS sequence"/>
</dbReference>
<comment type="caution">
    <text evidence="1">The sequence shown here is derived from an EMBL/GenBank/DDBJ whole genome shotgun (WGS) entry which is preliminary data.</text>
</comment>
<name>A0A4C1SQZ2_EUMVA</name>
<evidence type="ECO:0000313" key="2">
    <source>
        <dbReference type="Proteomes" id="UP000299102"/>
    </source>
</evidence>
<gene>
    <name evidence="1" type="ORF">EVAR_6537_1</name>
</gene>
<keyword evidence="2" id="KW-1185">Reference proteome</keyword>
<sequence>MKTIRRITQVSIVEPQQRHREESNRWKIQPNVGPIIADVIQKRTERRRSRSDGLDPHRARHSQLAIENTSIGALRVLQPPRSEWFDFTQVKNSSVDPLLVWENQTRFSRFYWRRRLPSSQPLGHRRSVLPEWSSIMIIRYPLVSHCIECGERTPRSVTAFVPFVRGEAFQSTAGDKQPFTKLDNLVEINESRDSLSVFNFVVIIKTLSSCTMFRK</sequence>